<feature type="transmembrane region" description="Helical" evidence="11">
    <location>
        <begin position="216"/>
        <end position="238"/>
    </location>
</feature>
<keyword evidence="5" id="KW-0997">Cell inner membrane</keyword>
<feature type="transmembrane region" description="Helical" evidence="11">
    <location>
        <begin position="54"/>
        <end position="87"/>
    </location>
</feature>
<keyword evidence="7 11" id="KW-1133">Transmembrane helix</keyword>
<accession>A0ABU0JLI8</accession>
<comment type="caution">
    <text evidence="12">The sequence shown here is derived from an EMBL/GenBank/DDBJ whole genome shotgun (WGS) entry which is preliminary data.</text>
</comment>
<sequence>MTPTAARPGPPRTGERLRALGPGLVLLAIVAGVAVWAPGILAPRALAGFSVDAAPLLLLVFGASLPILLGGIDLSIAAMASLAGVMASLLTPSLGSAAVPVILAGAALVGALQGALHARLQMPSFVVSLGTLGILSGTALVVTDATALPIEPGYRLIDVLAERTAGVPNAVILVMVVWLALVLALRYLRFGRSVYAIGAAELPAMMSGVGRTRTRVLAYAASAACAALAGLLLVSQTLYSAPTLAQNLLLPAIVGVIVGGTAISGGVGGMGASLIGGLIAVAVRIGSVVLGFDPAVQNIVFGAVILVAVAATIDRGKIGVVK</sequence>
<dbReference type="Pfam" id="PF02653">
    <property type="entry name" value="BPD_transp_2"/>
    <property type="match status" value="1"/>
</dbReference>
<feature type="transmembrane region" description="Helical" evidence="11">
    <location>
        <begin position="295"/>
        <end position="313"/>
    </location>
</feature>
<keyword evidence="13" id="KW-1185">Reference proteome</keyword>
<protein>
    <recommendedName>
        <fullName evidence="10">Autoinducer 2 import system permease protein LsrD</fullName>
    </recommendedName>
</protein>
<keyword evidence="6 11" id="KW-0812">Transmembrane</keyword>
<keyword evidence="3" id="KW-0813">Transport</keyword>
<evidence type="ECO:0000256" key="9">
    <source>
        <dbReference type="ARBA" id="ARBA00025439"/>
    </source>
</evidence>
<evidence type="ECO:0000256" key="4">
    <source>
        <dbReference type="ARBA" id="ARBA00022475"/>
    </source>
</evidence>
<evidence type="ECO:0000256" key="8">
    <source>
        <dbReference type="ARBA" id="ARBA00023136"/>
    </source>
</evidence>
<reference evidence="12 13" key="1">
    <citation type="submission" date="2023-07" db="EMBL/GenBank/DDBJ databases">
        <title>Genomic Encyclopedia of Type Strains, Phase IV (KMG-IV): sequencing the most valuable type-strain genomes for metagenomic binning, comparative biology and taxonomic classification.</title>
        <authorList>
            <person name="Goeker M."/>
        </authorList>
    </citation>
    <scope>NUCLEOTIDE SEQUENCE [LARGE SCALE GENOMIC DNA]</scope>
    <source>
        <strain evidence="12 13">DSM 19619</strain>
    </source>
</reference>
<dbReference type="CDD" id="cd06579">
    <property type="entry name" value="TM_PBP1_transp_AraH_like"/>
    <property type="match status" value="1"/>
</dbReference>
<evidence type="ECO:0000313" key="12">
    <source>
        <dbReference type="EMBL" id="MDQ0474002.1"/>
    </source>
</evidence>
<gene>
    <name evidence="12" type="ORF">QO011_007041</name>
</gene>
<dbReference type="InterPro" id="IPR001851">
    <property type="entry name" value="ABC_transp_permease"/>
</dbReference>
<evidence type="ECO:0000256" key="3">
    <source>
        <dbReference type="ARBA" id="ARBA00022448"/>
    </source>
</evidence>
<keyword evidence="8 11" id="KW-0472">Membrane</keyword>
<evidence type="ECO:0000256" key="2">
    <source>
        <dbReference type="ARBA" id="ARBA00011262"/>
    </source>
</evidence>
<comment type="subcellular location">
    <subcellularLocation>
        <location evidence="1">Cell membrane</location>
        <topology evidence="1">Multi-pass membrane protein</topology>
    </subcellularLocation>
</comment>
<feature type="transmembrane region" description="Helical" evidence="11">
    <location>
        <begin position="170"/>
        <end position="188"/>
    </location>
</feature>
<comment type="function">
    <text evidence="9">Part of the ABC transporter complex LsrABCD involved in autoinducer 2 (AI-2) import. Probably responsible for the translocation of the substrate across the membrane.</text>
</comment>
<comment type="subunit">
    <text evidence="2">The complex is composed of two ATP-binding proteins (LsrA), two transmembrane proteins (LsrC and LsrD) and a solute-binding protein (LsrB).</text>
</comment>
<dbReference type="PANTHER" id="PTHR32196:SF71">
    <property type="entry name" value="AUTOINDUCER 2 IMPORT SYSTEM PERMEASE PROTEIN LSRD"/>
    <property type="match status" value="1"/>
</dbReference>
<dbReference type="RefSeq" id="WP_307282884.1">
    <property type="nucleotide sequence ID" value="NZ_JAUSVX010000019.1"/>
</dbReference>
<organism evidence="12 13">
    <name type="scientific">Labrys wisconsinensis</name>
    <dbReference type="NCBI Taxonomy" id="425677"/>
    <lineage>
        <taxon>Bacteria</taxon>
        <taxon>Pseudomonadati</taxon>
        <taxon>Pseudomonadota</taxon>
        <taxon>Alphaproteobacteria</taxon>
        <taxon>Hyphomicrobiales</taxon>
        <taxon>Xanthobacteraceae</taxon>
        <taxon>Labrys</taxon>
    </lineage>
</organism>
<dbReference type="EMBL" id="JAUSVX010000019">
    <property type="protein sequence ID" value="MDQ0474002.1"/>
    <property type="molecule type" value="Genomic_DNA"/>
</dbReference>
<name>A0ABU0JLI8_9HYPH</name>
<feature type="transmembrane region" description="Helical" evidence="11">
    <location>
        <begin position="93"/>
        <end position="112"/>
    </location>
</feature>
<feature type="transmembrane region" description="Helical" evidence="11">
    <location>
        <begin position="20"/>
        <end position="42"/>
    </location>
</feature>
<dbReference type="Proteomes" id="UP001242480">
    <property type="component" value="Unassembled WGS sequence"/>
</dbReference>
<keyword evidence="4" id="KW-1003">Cell membrane</keyword>
<evidence type="ECO:0000313" key="13">
    <source>
        <dbReference type="Proteomes" id="UP001242480"/>
    </source>
</evidence>
<evidence type="ECO:0000256" key="1">
    <source>
        <dbReference type="ARBA" id="ARBA00004651"/>
    </source>
</evidence>
<evidence type="ECO:0000256" key="5">
    <source>
        <dbReference type="ARBA" id="ARBA00022519"/>
    </source>
</evidence>
<evidence type="ECO:0000256" key="11">
    <source>
        <dbReference type="SAM" id="Phobius"/>
    </source>
</evidence>
<proteinExistence type="predicted"/>
<evidence type="ECO:0000256" key="7">
    <source>
        <dbReference type="ARBA" id="ARBA00022989"/>
    </source>
</evidence>
<evidence type="ECO:0000256" key="6">
    <source>
        <dbReference type="ARBA" id="ARBA00022692"/>
    </source>
</evidence>
<evidence type="ECO:0000256" key="10">
    <source>
        <dbReference type="ARBA" id="ARBA00039381"/>
    </source>
</evidence>
<feature type="transmembrane region" description="Helical" evidence="11">
    <location>
        <begin position="124"/>
        <end position="150"/>
    </location>
</feature>
<dbReference type="PANTHER" id="PTHR32196">
    <property type="entry name" value="ABC TRANSPORTER PERMEASE PROTEIN YPHD-RELATED-RELATED"/>
    <property type="match status" value="1"/>
</dbReference>